<protein>
    <recommendedName>
        <fullName evidence="4">Dirigent protein</fullName>
    </recommendedName>
</protein>
<dbReference type="Pfam" id="PF03018">
    <property type="entry name" value="Dirigent"/>
    <property type="match status" value="1"/>
</dbReference>
<keyword evidence="3 4" id="KW-0964">Secreted</keyword>
<evidence type="ECO:0000256" key="1">
    <source>
        <dbReference type="ARBA" id="ARBA00010746"/>
    </source>
</evidence>
<evidence type="ECO:0000256" key="3">
    <source>
        <dbReference type="ARBA" id="ARBA00022525"/>
    </source>
</evidence>
<dbReference type="Proteomes" id="UP001180020">
    <property type="component" value="Unassembled WGS sequence"/>
</dbReference>
<dbReference type="Gene3D" id="2.40.480.10">
    <property type="entry name" value="Allene oxide cyclase-like"/>
    <property type="match status" value="1"/>
</dbReference>
<dbReference type="PANTHER" id="PTHR46442:SF4">
    <property type="entry name" value="DIRIGENT PROTEIN"/>
    <property type="match status" value="1"/>
</dbReference>
<dbReference type="PANTHER" id="PTHR46442">
    <property type="entry name" value="DIRIGENT PROTEIN"/>
    <property type="match status" value="1"/>
</dbReference>
<keyword evidence="4" id="KW-0732">Signal</keyword>
<organism evidence="5 6">
    <name type="scientific">Acorus calamus</name>
    <name type="common">Sweet flag</name>
    <dbReference type="NCBI Taxonomy" id="4465"/>
    <lineage>
        <taxon>Eukaryota</taxon>
        <taxon>Viridiplantae</taxon>
        <taxon>Streptophyta</taxon>
        <taxon>Embryophyta</taxon>
        <taxon>Tracheophyta</taxon>
        <taxon>Spermatophyta</taxon>
        <taxon>Magnoliopsida</taxon>
        <taxon>Liliopsida</taxon>
        <taxon>Acoraceae</taxon>
        <taxon>Acorus</taxon>
    </lineage>
</organism>
<comment type="caution">
    <text evidence="5">The sequence shown here is derived from an EMBL/GenBank/DDBJ whole genome shotgun (WGS) entry which is preliminary data.</text>
</comment>
<dbReference type="InterPro" id="IPR044859">
    <property type="entry name" value="Allene_oxi_cyc_Dirigent"/>
</dbReference>
<evidence type="ECO:0000256" key="4">
    <source>
        <dbReference type="RuleBase" id="RU363099"/>
    </source>
</evidence>
<reference evidence="5" key="2">
    <citation type="submission" date="2023-06" db="EMBL/GenBank/DDBJ databases">
        <authorList>
            <person name="Ma L."/>
            <person name="Liu K.-W."/>
            <person name="Li Z."/>
            <person name="Hsiao Y.-Y."/>
            <person name="Qi Y."/>
            <person name="Fu T."/>
            <person name="Tang G."/>
            <person name="Zhang D."/>
            <person name="Sun W.-H."/>
            <person name="Liu D.-K."/>
            <person name="Li Y."/>
            <person name="Chen G.-Z."/>
            <person name="Liu X.-D."/>
            <person name="Liao X.-Y."/>
            <person name="Jiang Y.-T."/>
            <person name="Yu X."/>
            <person name="Hao Y."/>
            <person name="Huang J."/>
            <person name="Zhao X.-W."/>
            <person name="Ke S."/>
            <person name="Chen Y.-Y."/>
            <person name="Wu W.-L."/>
            <person name="Hsu J.-L."/>
            <person name="Lin Y.-F."/>
            <person name="Huang M.-D."/>
            <person name="Li C.-Y."/>
            <person name="Huang L."/>
            <person name="Wang Z.-W."/>
            <person name="Zhao X."/>
            <person name="Zhong W.-Y."/>
            <person name="Peng D.-H."/>
            <person name="Ahmad S."/>
            <person name="Lan S."/>
            <person name="Zhang J.-S."/>
            <person name="Tsai W.-C."/>
            <person name="Van De Peer Y."/>
            <person name="Liu Z.-J."/>
        </authorList>
    </citation>
    <scope>NUCLEOTIDE SEQUENCE</scope>
    <source>
        <strain evidence="5">CP</strain>
        <tissue evidence="5">Leaves</tissue>
    </source>
</reference>
<evidence type="ECO:0000313" key="6">
    <source>
        <dbReference type="Proteomes" id="UP001180020"/>
    </source>
</evidence>
<keyword evidence="6" id="KW-1185">Reference proteome</keyword>
<evidence type="ECO:0000313" key="5">
    <source>
        <dbReference type="EMBL" id="KAK1292009.1"/>
    </source>
</evidence>
<comment type="similarity">
    <text evidence="1 4">Belongs to the plant dirigent protein family.</text>
</comment>
<comment type="subcellular location">
    <subcellularLocation>
        <location evidence="4">Secreted</location>
        <location evidence="4">Extracellular space</location>
        <location evidence="4">Apoplast</location>
    </subcellularLocation>
</comment>
<dbReference type="EMBL" id="JAUJYO010000017">
    <property type="protein sequence ID" value="KAK1292009.1"/>
    <property type="molecule type" value="Genomic_DNA"/>
</dbReference>
<dbReference type="GO" id="GO:0009699">
    <property type="term" value="P:phenylpropanoid biosynthetic process"/>
    <property type="evidence" value="ECO:0007669"/>
    <property type="project" value="UniProtKB-ARBA"/>
</dbReference>
<feature type="chain" id="PRO_5043112999" description="Dirigent protein" evidence="4">
    <location>
        <begin position="30"/>
        <end position="199"/>
    </location>
</feature>
<reference evidence="5" key="1">
    <citation type="journal article" date="2023" name="Nat. Commun.">
        <title>Diploid and tetraploid genomes of Acorus and the evolution of monocots.</title>
        <authorList>
            <person name="Ma L."/>
            <person name="Liu K.W."/>
            <person name="Li Z."/>
            <person name="Hsiao Y.Y."/>
            <person name="Qi Y."/>
            <person name="Fu T."/>
            <person name="Tang G.D."/>
            <person name="Zhang D."/>
            <person name="Sun W.H."/>
            <person name="Liu D.K."/>
            <person name="Li Y."/>
            <person name="Chen G.Z."/>
            <person name="Liu X.D."/>
            <person name="Liao X.Y."/>
            <person name="Jiang Y.T."/>
            <person name="Yu X."/>
            <person name="Hao Y."/>
            <person name="Huang J."/>
            <person name="Zhao X.W."/>
            <person name="Ke S."/>
            <person name="Chen Y.Y."/>
            <person name="Wu W.L."/>
            <person name="Hsu J.L."/>
            <person name="Lin Y.F."/>
            <person name="Huang M.D."/>
            <person name="Li C.Y."/>
            <person name="Huang L."/>
            <person name="Wang Z.W."/>
            <person name="Zhao X."/>
            <person name="Zhong W.Y."/>
            <person name="Peng D.H."/>
            <person name="Ahmad S."/>
            <person name="Lan S."/>
            <person name="Zhang J.S."/>
            <person name="Tsai W.C."/>
            <person name="Van de Peer Y."/>
            <person name="Liu Z.J."/>
        </authorList>
    </citation>
    <scope>NUCLEOTIDE SEQUENCE</scope>
    <source>
        <strain evidence="5">CP</strain>
    </source>
</reference>
<proteinExistence type="inferred from homology"/>
<dbReference type="GO" id="GO:0048046">
    <property type="term" value="C:apoplast"/>
    <property type="evidence" value="ECO:0007669"/>
    <property type="project" value="UniProtKB-SubCell"/>
</dbReference>
<dbReference type="AlphaFoldDB" id="A0AAV9CUA8"/>
<keyword evidence="4" id="KW-0052">Apoplast</keyword>
<evidence type="ECO:0000256" key="2">
    <source>
        <dbReference type="ARBA" id="ARBA00011738"/>
    </source>
</evidence>
<gene>
    <name evidence="5" type="ORF">QJS10_CPB17g01707</name>
</gene>
<dbReference type="InterPro" id="IPR004265">
    <property type="entry name" value="Dirigent"/>
</dbReference>
<sequence>MEAKRGSPLLLLLPLVSMTIIFFIHGCSAMGEEKMLVGHGRRKPCKTIVFYLHDLLYDETNIKNFTSVIVATPSWDVKNKLSLKFFGFGEMVVFNDPLTVGRSLGSRELGRAEGFYFYDNKKIFSLWFGMTLTLNTTKYNGTISLAGANHLMEKTRDMPVIGGTGDFFMTRGIATIITDEVQNSNYFRIRVDVKLYECY</sequence>
<name>A0AAV9CUA8_ACOCL</name>
<comment type="function">
    <text evidence="4">Dirigent proteins impart stereoselectivity on the phenoxy radical-coupling reaction, yielding optically active lignans from two molecules of coniferyl alcohol in the biosynthesis of lignans, flavonolignans, and alkaloids and thus plays a central role in plant secondary metabolism.</text>
</comment>
<accession>A0AAV9CUA8</accession>
<comment type="subunit">
    <text evidence="2 4">Homodimer.</text>
</comment>
<feature type="signal peptide" evidence="4">
    <location>
        <begin position="1"/>
        <end position="29"/>
    </location>
</feature>